<accession>A0A5R9DST7</accession>
<sequence>MINIYDNYIEKKYDNELLRIDAWGKDSFRVRSFADRKFHDNNFALLDREENSKNKIEVLNQSGEEITIRNGKIKAVIDHRDRITFYDNEGKILLREYIRLRAVKHDDGAEDVGTVEFTKDFNSTLKLKSREFKANYGGAFETTTRFESDPNEKIFGMGQYQHEFLNLKNTKLELAQRNSQMSIPFYMSSLNYGFLWNNPGIGEVTFAKNITEWYMKSTKSIDYWITTGDNLKEISKNYADVTGKVPLMPKKLLGLWQSKLRYRTPEEVLEVVKEYDEKGIQLSTIAIDYFHWPKQGEYRFDNDFWPEPEKLISELKEKYDVEPIISIWPTVQSDAENYNDYLEGGYLINVNRGVRLTMLIQGTTVFLDTTNPEAREYVWNRIKDNYKKIGIDYYWVDVAEPGYAVYDFDNYRYDSGQALETANLYPNGFLKMVYDGMNEKDHSVVTLVRGAWAGAQKYGALGWSGDIDSSFEAFNNQVNTGLNVGIAGLPWWTTDIGGFHGGNPKDPEFRELIIRWFQYSVFSPILRMHGDRLPHSAPLSNSGGGSMPTGAPNEIWSFGKEVEEILVKYLHVREKIKDYIYKLMEEAHKDGLPLMRTLFYEFPDDKKAWEVENTYLFGEDMLVAPIMNYQHRERDVYLPGDQVWVNIYTNTEYEGGRTYKVEAPLQEIPVFIKKSSVHKFKELLKFVNESFN</sequence>
<proteinExistence type="inferred from homology"/>
<dbReference type="InterPro" id="IPR000322">
    <property type="entry name" value="Glyco_hydro_31_TIM"/>
</dbReference>
<dbReference type="PANTHER" id="PTHR43863:SF2">
    <property type="entry name" value="MALTASE-GLUCOAMYLASE"/>
    <property type="match status" value="1"/>
</dbReference>
<dbReference type="InterPro" id="IPR025887">
    <property type="entry name" value="Glyco_hydro_31_N_dom"/>
</dbReference>
<comment type="caution">
    <text evidence="6">The sequence shown here is derived from an EMBL/GenBank/DDBJ whole genome shotgun (WGS) entry which is preliminary data.</text>
</comment>
<reference evidence="6 7" key="1">
    <citation type="submission" date="2019-05" db="EMBL/GenBank/DDBJ databases">
        <title>The metagenome of a microbial culture collection derived from dairy environment covers the genomic content of the human microbiome.</title>
        <authorList>
            <person name="Roder T."/>
            <person name="Wuthrich D."/>
            <person name="Sattari Z."/>
            <person name="Von Ah U."/>
            <person name="Bar C."/>
            <person name="Ronchi F."/>
            <person name="Macpherson A.J."/>
            <person name="Ganal-Vonarburg S.C."/>
            <person name="Bruggmann R."/>
            <person name="Vergeres G."/>
        </authorList>
    </citation>
    <scope>NUCLEOTIDE SEQUENCE [LARGE SCALE GENOMIC DNA]</scope>
    <source>
        <strain evidence="6 7">FAM 24227</strain>
    </source>
</reference>
<dbReference type="Gene3D" id="3.20.20.80">
    <property type="entry name" value="Glycosidases"/>
    <property type="match status" value="1"/>
</dbReference>
<keyword evidence="2" id="KW-0378">Hydrolase</keyword>
<dbReference type="InterPro" id="IPR017853">
    <property type="entry name" value="GH"/>
</dbReference>
<dbReference type="Gene3D" id="2.60.40.1760">
    <property type="entry name" value="glycosyl hydrolase (family 31)"/>
    <property type="match status" value="1"/>
</dbReference>
<protein>
    <submittedName>
        <fullName evidence="6">DUF4968 domain-containing protein</fullName>
    </submittedName>
</protein>
<name>A0A5R9DST7_9LACT</name>
<dbReference type="Proteomes" id="UP000306420">
    <property type="component" value="Unassembled WGS sequence"/>
</dbReference>
<dbReference type="GO" id="GO:0005975">
    <property type="term" value="P:carbohydrate metabolic process"/>
    <property type="evidence" value="ECO:0007669"/>
    <property type="project" value="InterPro"/>
</dbReference>
<evidence type="ECO:0000259" key="5">
    <source>
        <dbReference type="Pfam" id="PF21365"/>
    </source>
</evidence>
<dbReference type="InterPro" id="IPR048395">
    <property type="entry name" value="Glyco_hydro_31_C"/>
</dbReference>
<dbReference type="SUPFAM" id="SSF51011">
    <property type="entry name" value="Glycosyl hydrolase domain"/>
    <property type="match status" value="1"/>
</dbReference>
<evidence type="ECO:0000313" key="7">
    <source>
        <dbReference type="Proteomes" id="UP000306420"/>
    </source>
</evidence>
<dbReference type="RefSeq" id="WP_138405247.1">
    <property type="nucleotide sequence ID" value="NZ_VBSP01000045.1"/>
</dbReference>
<dbReference type="Pfam" id="PF13802">
    <property type="entry name" value="Gal_mutarotas_2"/>
    <property type="match status" value="1"/>
</dbReference>
<evidence type="ECO:0000259" key="4">
    <source>
        <dbReference type="Pfam" id="PF13802"/>
    </source>
</evidence>
<dbReference type="CDD" id="cd06591">
    <property type="entry name" value="GH31_xylosidase_XylS"/>
    <property type="match status" value="1"/>
</dbReference>
<comment type="similarity">
    <text evidence="1 2">Belongs to the glycosyl hydrolase 31 family.</text>
</comment>
<dbReference type="EMBL" id="VBSP01000045">
    <property type="protein sequence ID" value="TLQ39866.1"/>
    <property type="molecule type" value="Genomic_DNA"/>
</dbReference>
<dbReference type="SUPFAM" id="SSF51445">
    <property type="entry name" value="(Trans)glycosidases"/>
    <property type="match status" value="1"/>
</dbReference>
<feature type="domain" description="Glycosyl hydrolase family 31 C-terminal" evidence="5">
    <location>
        <begin position="591"/>
        <end position="677"/>
    </location>
</feature>
<evidence type="ECO:0000256" key="1">
    <source>
        <dbReference type="ARBA" id="ARBA00007806"/>
    </source>
</evidence>
<dbReference type="AlphaFoldDB" id="A0A5R9DST7"/>
<dbReference type="OrthoDB" id="176168at2"/>
<dbReference type="InterPro" id="IPR011013">
    <property type="entry name" value="Gal_mutarotase_sf_dom"/>
</dbReference>
<gene>
    <name evidence="6" type="ORF">FEZ33_10005</name>
</gene>
<dbReference type="InterPro" id="IPR051816">
    <property type="entry name" value="Glycosyl_Hydrolase_31"/>
</dbReference>
<dbReference type="Pfam" id="PF21365">
    <property type="entry name" value="Glyco_hydro_31_3rd"/>
    <property type="match status" value="1"/>
</dbReference>
<feature type="domain" description="Glycoside hydrolase family 31 TIM barrel" evidence="3">
    <location>
        <begin position="246"/>
        <end position="583"/>
    </location>
</feature>
<organism evidence="6 7">
    <name type="scientific">Ruoffia tabacinasalis</name>
    <dbReference type="NCBI Taxonomy" id="87458"/>
    <lineage>
        <taxon>Bacteria</taxon>
        <taxon>Bacillati</taxon>
        <taxon>Bacillota</taxon>
        <taxon>Bacilli</taxon>
        <taxon>Lactobacillales</taxon>
        <taxon>Aerococcaceae</taxon>
        <taxon>Ruoffia</taxon>
    </lineage>
</organism>
<keyword evidence="2" id="KW-0326">Glycosidase</keyword>
<dbReference type="Pfam" id="PF01055">
    <property type="entry name" value="Glyco_hydro_31_2nd"/>
    <property type="match status" value="1"/>
</dbReference>
<dbReference type="CDD" id="cd14752">
    <property type="entry name" value="GH31_N"/>
    <property type="match status" value="1"/>
</dbReference>
<evidence type="ECO:0000313" key="6">
    <source>
        <dbReference type="EMBL" id="TLQ39866.1"/>
    </source>
</evidence>
<evidence type="ECO:0000259" key="3">
    <source>
        <dbReference type="Pfam" id="PF01055"/>
    </source>
</evidence>
<dbReference type="GO" id="GO:0004553">
    <property type="term" value="F:hydrolase activity, hydrolyzing O-glycosyl compounds"/>
    <property type="evidence" value="ECO:0007669"/>
    <property type="project" value="InterPro"/>
</dbReference>
<dbReference type="PANTHER" id="PTHR43863">
    <property type="entry name" value="HYDROLASE, PUTATIVE (AFU_ORTHOLOGUE AFUA_1G03140)-RELATED"/>
    <property type="match status" value="1"/>
</dbReference>
<evidence type="ECO:0000256" key="2">
    <source>
        <dbReference type="RuleBase" id="RU361185"/>
    </source>
</evidence>
<dbReference type="SUPFAM" id="SSF74650">
    <property type="entry name" value="Galactose mutarotase-like"/>
    <property type="match status" value="1"/>
</dbReference>
<dbReference type="Gene3D" id="2.60.40.1180">
    <property type="entry name" value="Golgi alpha-mannosidase II"/>
    <property type="match status" value="1"/>
</dbReference>
<dbReference type="InterPro" id="IPR013780">
    <property type="entry name" value="Glyco_hydro_b"/>
</dbReference>
<feature type="domain" description="Glycoside hydrolase family 31 N-terminal" evidence="4">
    <location>
        <begin position="18"/>
        <end position="200"/>
    </location>
</feature>
<dbReference type="GO" id="GO:0030246">
    <property type="term" value="F:carbohydrate binding"/>
    <property type="evidence" value="ECO:0007669"/>
    <property type="project" value="InterPro"/>
</dbReference>